<dbReference type="EMBL" id="JABELX010000020">
    <property type="protein sequence ID" value="NNH75286.1"/>
    <property type="molecule type" value="Genomic_DNA"/>
</dbReference>
<reference evidence="1 2" key="1">
    <citation type="submission" date="2020-05" db="EMBL/GenBank/DDBJ databases">
        <title>MicrobeNet Type strains.</title>
        <authorList>
            <person name="Nicholson A.C."/>
        </authorList>
    </citation>
    <scope>NUCLEOTIDE SEQUENCE [LARGE SCALE GENOMIC DNA]</scope>
    <source>
        <strain evidence="1 2">JCM 3224</strain>
    </source>
</reference>
<gene>
    <name evidence="1" type="ORF">HLB23_36465</name>
</gene>
<evidence type="ECO:0000313" key="2">
    <source>
        <dbReference type="Proteomes" id="UP000586827"/>
    </source>
</evidence>
<dbReference type="Proteomes" id="UP000586827">
    <property type="component" value="Unassembled WGS sequence"/>
</dbReference>
<proteinExistence type="predicted"/>
<dbReference type="AlphaFoldDB" id="A0A849CBQ7"/>
<name>A0A849CBQ7_9NOCA</name>
<accession>A0A849CBQ7</accession>
<keyword evidence="2" id="KW-1185">Reference proteome</keyword>
<evidence type="ECO:0000313" key="1">
    <source>
        <dbReference type="EMBL" id="NNH75286.1"/>
    </source>
</evidence>
<organism evidence="1 2">
    <name type="scientific">Nocardia uniformis</name>
    <dbReference type="NCBI Taxonomy" id="53432"/>
    <lineage>
        <taxon>Bacteria</taxon>
        <taxon>Bacillati</taxon>
        <taxon>Actinomycetota</taxon>
        <taxon>Actinomycetes</taxon>
        <taxon>Mycobacteriales</taxon>
        <taxon>Nocardiaceae</taxon>
        <taxon>Nocardia</taxon>
    </lineage>
</organism>
<comment type="caution">
    <text evidence="1">The sequence shown here is derived from an EMBL/GenBank/DDBJ whole genome shotgun (WGS) entry which is preliminary data.</text>
</comment>
<protein>
    <submittedName>
        <fullName evidence="1">Uncharacterized protein</fullName>
    </submittedName>
</protein>
<sequence length="125" mass="13287">MGTLRAEIDAFYTGFGDPTALEAAFRAAVLLVPLAEGNRIRISEFGGVEWICAFTGVEPYARWLSRRGELDTADEYPYHTLSGWRLADYAAGCVKPTGVTVDITGPAPMAFPPTVTEASDAAAGA</sequence>